<dbReference type="EMBL" id="FMSP01000007">
    <property type="protein sequence ID" value="SCV71114.1"/>
    <property type="molecule type" value="Genomic_DNA"/>
</dbReference>
<accession>A0A238FGU2</accession>
<protein>
    <submittedName>
        <fullName evidence="5">BQ2448_2702 protein</fullName>
    </submittedName>
</protein>
<sequence length="364" mass="39993">MLLCVACSATVDDSTYEGPLHSEKVLAPHHFVECAHAVCGACVAQRRSLARACILCETTHDVLTGAAAGNSSGGALAHHRRTHSMNPTTSTLHKPMTDDRAPPSYDEQGNGFILGDDEAERDSSSPPPPIDDDSAYFPPSYHQVAQVIGDDAISNATSANGKQHHEKEAQQPREQCSMHYLKPDDTLLGLALHYKVDPPSLAKMNKLPISTLSTTPHLLHTLPFLLLPPSVTSSSSSAPILPPAEERRRLIIRRFQMHTRCSDWALAKVYVDQVYQRRAQELEMINSNRRARGEIELEDDDTLIRGGELEQAIKAWKKDEAWEKSQLEAAAKGKGKGKEGVTMGSRLKSTGQVEAKVKGWSWPR</sequence>
<dbReference type="AlphaFoldDB" id="A0A238FGU2"/>
<evidence type="ECO:0000313" key="6">
    <source>
        <dbReference type="Proteomes" id="UP000198372"/>
    </source>
</evidence>
<evidence type="ECO:0000313" key="5">
    <source>
        <dbReference type="EMBL" id="SCV71114.1"/>
    </source>
</evidence>
<evidence type="ECO:0000256" key="2">
    <source>
        <dbReference type="ARBA" id="ARBA00022771"/>
    </source>
</evidence>
<feature type="region of interest" description="Disordered" evidence="4">
    <location>
        <begin position="70"/>
        <end position="137"/>
    </location>
</feature>
<gene>
    <name evidence="5" type="ORF">BQ2448_2702</name>
</gene>
<dbReference type="InterPro" id="IPR036779">
    <property type="entry name" value="LysM_dom_sf"/>
</dbReference>
<keyword evidence="2" id="KW-0863">Zinc-finger</keyword>
<evidence type="ECO:0000256" key="1">
    <source>
        <dbReference type="ARBA" id="ARBA00022723"/>
    </source>
</evidence>
<dbReference type="Gene3D" id="3.10.350.10">
    <property type="entry name" value="LysM domain"/>
    <property type="match status" value="1"/>
</dbReference>
<evidence type="ECO:0000256" key="3">
    <source>
        <dbReference type="ARBA" id="ARBA00022833"/>
    </source>
</evidence>
<keyword evidence="6" id="KW-1185">Reference proteome</keyword>
<dbReference type="PROSITE" id="PS00518">
    <property type="entry name" value="ZF_RING_1"/>
    <property type="match status" value="1"/>
</dbReference>
<proteinExistence type="predicted"/>
<evidence type="ECO:0000256" key="4">
    <source>
        <dbReference type="SAM" id="MobiDB-lite"/>
    </source>
</evidence>
<dbReference type="Proteomes" id="UP000198372">
    <property type="component" value="Unassembled WGS sequence"/>
</dbReference>
<name>A0A238FGU2_9BASI</name>
<dbReference type="GO" id="GO:0008270">
    <property type="term" value="F:zinc ion binding"/>
    <property type="evidence" value="ECO:0007669"/>
    <property type="project" value="UniProtKB-KW"/>
</dbReference>
<keyword evidence="1" id="KW-0479">Metal-binding</keyword>
<keyword evidence="3" id="KW-0862">Zinc</keyword>
<reference evidence="6" key="1">
    <citation type="submission" date="2016-09" db="EMBL/GenBank/DDBJ databases">
        <authorList>
            <person name="Jeantristanb JTB J.-T."/>
            <person name="Ricardo R."/>
        </authorList>
    </citation>
    <scope>NUCLEOTIDE SEQUENCE [LARGE SCALE GENOMIC DNA]</scope>
</reference>
<organism evidence="5 6">
    <name type="scientific">Microbotryum intermedium</name>
    <dbReference type="NCBI Taxonomy" id="269621"/>
    <lineage>
        <taxon>Eukaryota</taxon>
        <taxon>Fungi</taxon>
        <taxon>Dikarya</taxon>
        <taxon>Basidiomycota</taxon>
        <taxon>Pucciniomycotina</taxon>
        <taxon>Microbotryomycetes</taxon>
        <taxon>Microbotryales</taxon>
        <taxon>Microbotryaceae</taxon>
        <taxon>Microbotryum</taxon>
    </lineage>
</organism>
<dbReference type="OrthoDB" id="2107166at2759"/>
<feature type="region of interest" description="Disordered" evidence="4">
    <location>
        <begin position="327"/>
        <end position="364"/>
    </location>
</feature>
<dbReference type="InterPro" id="IPR017907">
    <property type="entry name" value="Znf_RING_CS"/>
</dbReference>